<evidence type="ECO:0000256" key="3">
    <source>
        <dbReference type="SAM" id="SignalP"/>
    </source>
</evidence>
<keyword evidence="2" id="KW-0677">Repeat</keyword>
<dbReference type="SMART" id="SM00365">
    <property type="entry name" value="LRR_SD22"/>
    <property type="match status" value="3"/>
</dbReference>
<keyword evidence="1" id="KW-0433">Leucine-rich repeat</keyword>
<dbReference type="SMART" id="SM00369">
    <property type="entry name" value="LRR_TYP"/>
    <property type="match status" value="8"/>
</dbReference>
<keyword evidence="3" id="KW-0732">Signal</keyword>
<dbReference type="AlphaFoldDB" id="A0AAW2IEU8"/>
<dbReference type="PANTHER" id="PTHR24366">
    <property type="entry name" value="IG(IMMUNOGLOBULIN) AND LRR(LEUCINE RICH REPEAT) DOMAINS"/>
    <property type="match status" value="1"/>
</dbReference>
<feature type="signal peptide" evidence="3">
    <location>
        <begin position="1"/>
        <end position="19"/>
    </location>
</feature>
<dbReference type="SUPFAM" id="SSF52058">
    <property type="entry name" value="L domain-like"/>
    <property type="match status" value="1"/>
</dbReference>
<sequence>MKNIITFVILSLLVNSSYCKRKNGKKKEAYKAEVNICDEENRMNEIACFCTMTDVTATDATCWVYGTKITGDSPVWNNFESQPSLESLKINIRPDAMMPDVPSNALKYLKQLKWLEIEYANILELTPYVFANLSSLSEITISSNKIAHLRPNSFAHLENLTTVNLDNNQISEIKRGVFYDVPVLKKLFLNRNNLSIIHDFAFEHLNNLEELEVNWNEISIITKETFFGLQSLILLDLKKNRLTMLGDYTFSELPNLHELDVEQNQIEYISDKAFAGLKRLRKLRLSENNLRALSSDVFRETPNVFLLDLRSNVLETLTYDTLKPIWENLKNMTAYIKLEKNKLKCDCNLLWVHTLKNETNSNIIRNSLEELICMTDETEPENESPKTVPTATEKSAEDMHYGADVQYDGEDVEYDESAEADYEYDEVKLPRKHFFNIPIEKLPCPQMLQDVTEMADKSNWVHMMEGANSSNKMKDFSNVLISVCALTYLLYS</sequence>
<gene>
    <name evidence="4" type="ORF">PYX00_001981</name>
</gene>
<dbReference type="InterPro" id="IPR001611">
    <property type="entry name" value="Leu-rich_rpt"/>
</dbReference>
<accession>A0AAW2IEU8</accession>
<dbReference type="InterPro" id="IPR003591">
    <property type="entry name" value="Leu-rich_rpt_typical-subtyp"/>
</dbReference>
<dbReference type="PANTHER" id="PTHR24366:SF96">
    <property type="entry name" value="LEUCINE RICH REPEAT CONTAINING 53"/>
    <property type="match status" value="1"/>
</dbReference>
<evidence type="ECO:0008006" key="5">
    <source>
        <dbReference type="Google" id="ProtNLM"/>
    </source>
</evidence>
<organism evidence="4">
    <name type="scientific">Menopon gallinae</name>
    <name type="common">poultry shaft louse</name>
    <dbReference type="NCBI Taxonomy" id="328185"/>
    <lineage>
        <taxon>Eukaryota</taxon>
        <taxon>Metazoa</taxon>
        <taxon>Ecdysozoa</taxon>
        <taxon>Arthropoda</taxon>
        <taxon>Hexapoda</taxon>
        <taxon>Insecta</taxon>
        <taxon>Pterygota</taxon>
        <taxon>Neoptera</taxon>
        <taxon>Paraneoptera</taxon>
        <taxon>Psocodea</taxon>
        <taxon>Troctomorpha</taxon>
        <taxon>Phthiraptera</taxon>
        <taxon>Amblycera</taxon>
        <taxon>Menoponidae</taxon>
        <taxon>Menopon</taxon>
    </lineage>
</organism>
<evidence type="ECO:0000256" key="2">
    <source>
        <dbReference type="ARBA" id="ARBA00022737"/>
    </source>
</evidence>
<evidence type="ECO:0000313" key="4">
    <source>
        <dbReference type="EMBL" id="KAL0280790.1"/>
    </source>
</evidence>
<protein>
    <recommendedName>
        <fullName evidence="5">Connectin</fullName>
    </recommendedName>
</protein>
<proteinExistence type="predicted"/>
<dbReference type="InterPro" id="IPR032675">
    <property type="entry name" value="LRR_dom_sf"/>
</dbReference>
<dbReference type="FunFam" id="3.80.10.10:FF:001164">
    <property type="entry name" value="GH01279p"/>
    <property type="match status" value="1"/>
</dbReference>
<reference evidence="4" key="1">
    <citation type="journal article" date="2024" name="Gigascience">
        <title>Chromosome-level genome of the poultry shaft louse Menopon gallinae provides insight into the host-switching and adaptive evolution of parasitic lice.</title>
        <authorList>
            <person name="Xu Y."/>
            <person name="Ma L."/>
            <person name="Liu S."/>
            <person name="Liang Y."/>
            <person name="Liu Q."/>
            <person name="He Z."/>
            <person name="Tian L."/>
            <person name="Duan Y."/>
            <person name="Cai W."/>
            <person name="Li H."/>
            <person name="Song F."/>
        </authorList>
    </citation>
    <scope>NUCLEOTIDE SEQUENCE</scope>
    <source>
        <strain evidence="4">Cailab_2023a</strain>
    </source>
</reference>
<dbReference type="EMBL" id="JARGDH010000001">
    <property type="protein sequence ID" value="KAL0280790.1"/>
    <property type="molecule type" value="Genomic_DNA"/>
</dbReference>
<dbReference type="PROSITE" id="PS51450">
    <property type="entry name" value="LRR"/>
    <property type="match status" value="1"/>
</dbReference>
<dbReference type="Gene3D" id="3.80.10.10">
    <property type="entry name" value="Ribonuclease Inhibitor"/>
    <property type="match status" value="1"/>
</dbReference>
<comment type="caution">
    <text evidence="4">The sequence shown here is derived from an EMBL/GenBank/DDBJ whole genome shotgun (WGS) entry which is preliminary data.</text>
</comment>
<evidence type="ECO:0000256" key="1">
    <source>
        <dbReference type="ARBA" id="ARBA00022614"/>
    </source>
</evidence>
<name>A0AAW2IEU8_9NEOP</name>
<feature type="chain" id="PRO_5043991170" description="Connectin" evidence="3">
    <location>
        <begin position="20"/>
        <end position="492"/>
    </location>
</feature>
<dbReference type="Pfam" id="PF13855">
    <property type="entry name" value="LRR_8"/>
    <property type="match status" value="2"/>
</dbReference>